<dbReference type="PROSITE" id="PS00216">
    <property type="entry name" value="SUGAR_TRANSPORT_1"/>
    <property type="match status" value="1"/>
</dbReference>
<evidence type="ECO:0000256" key="4">
    <source>
        <dbReference type="ARBA" id="ARBA00022692"/>
    </source>
</evidence>
<feature type="transmembrane region" description="Helical" evidence="7">
    <location>
        <begin position="95"/>
        <end position="113"/>
    </location>
</feature>
<name>A0ABW3VF89_9PSEU</name>
<dbReference type="Pfam" id="PF07690">
    <property type="entry name" value="MFS_1"/>
    <property type="match status" value="2"/>
</dbReference>
<dbReference type="PANTHER" id="PTHR42718:SF48">
    <property type="entry name" value="CONSERVED TWO-DOMAIN MEMBRANE PROTEIN-RELATED"/>
    <property type="match status" value="1"/>
</dbReference>
<feature type="transmembrane region" description="Helical" evidence="7">
    <location>
        <begin position="283"/>
        <end position="303"/>
    </location>
</feature>
<dbReference type="PANTHER" id="PTHR42718">
    <property type="entry name" value="MAJOR FACILITATOR SUPERFAMILY MULTIDRUG TRANSPORTER MFSC"/>
    <property type="match status" value="1"/>
</dbReference>
<evidence type="ECO:0000259" key="8">
    <source>
        <dbReference type="PROSITE" id="PS50850"/>
    </source>
</evidence>
<feature type="transmembrane region" description="Helical" evidence="7">
    <location>
        <begin position="150"/>
        <end position="170"/>
    </location>
</feature>
<feature type="transmembrane region" description="Helical" evidence="7">
    <location>
        <begin position="120"/>
        <end position="144"/>
    </location>
</feature>
<dbReference type="EMBL" id="JBHTMB010000064">
    <property type="protein sequence ID" value="MFD1233511.1"/>
    <property type="molecule type" value="Genomic_DNA"/>
</dbReference>
<feature type="domain" description="Major facilitator superfamily (MFS) profile" evidence="8">
    <location>
        <begin position="1"/>
        <end position="442"/>
    </location>
</feature>
<feature type="transmembrane region" description="Helical" evidence="7">
    <location>
        <begin position="384"/>
        <end position="404"/>
    </location>
</feature>
<feature type="transmembrane region" description="Helical" evidence="7">
    <location>
        <begin position="249"/>
        <end position="271"/>
    </location>
</feature>
<dbReference type="InterPro" id="IPR036259">
    <property type="entry name" value="MFS_trans_sf"/>
</dbReference>
<dbReference type="InterPro" id="IPR020846">
    <property type="entry name" value="MFS_dom"/>
</dbReference>
<dbReference type="InterPro" id="IPR011701">
    <property type="entry name" value="MFS"/>
</dbReference>
<evidence type="ECO:0000256" key="2">
    <source>
        <dbReference type="ARBA" id="ARBA00022448"/>
    </source>
</evidence>
<comment type="caution">
    <text evidence="9">The sequence shown here is derived from an EMBL/GenBank/DDBJ whole genome shotgun (WGS) entry which is preliminary data.</text>
</comment>
<feature type="transmembrane region" description="Helical" evidence="7">
    <location>
        <begin position="352"/>
        <end position="372"/>
    </location>
</feature>
<keyword evidence="10" id="KW-1185">Reference proteome</keyword>
<sequence length="460" mass="46679">MGSSAFLASLDLFIVNIAFPVLRVDFGANLVGLSWVLSGYTVVFAACLAPAGRLADRVGRKRLFVIGVALFAVGSAACAAAPSVGMLVAARVVQAIGAALVTPTGLALLLTAFPAQRRAFAVGVWAALGAAAGALGPPLGGLLVVASWRWVFLVNLPVCVVVLVVAPRLLRESRDASGALPDLLGALALLGGVGALAYALVEAPTAGWTDGPVLAAFVVAAALFVVLAARSRRHPAAIVDPTMLRIPTLSLSSVAMLVFSAAFAAMVFGNVMFLTGLWRDSTVVAGLEMAPGPAMVVVVAMLGSRLVQRIGPGPTAVMGALSYATGITVWVLRMTAEPDFATTMLPGQLLTGLGIGLAMPALTGVVGAVLPPDRWGAGSSMVNTTRQIGMVLGTAVIVAIYDASGGPTTLTAFRHGWTFLLCCAGLTIVCGLAVARRAGRDHDAAAQRFAGPVAAAPGRA</sequence>
<accession>A0ABW3VF89</accession>
<dbReference type="RefSeq" id="WP_346092241.1">
    <property type="nucleotide sequence ID" value="NZ_BAABKS010000053.1"/>
</dbReference>
<evidence type="ECO:0000256" key="6">
    <source>
        <dbReference type="ARBA" id="ARBA00023136"/>
    </source>
</evidence>
<gene>
    <name evidence="9" type="ORF">ACFQ34_09480</name>
</gene>
<evidence type="ECO:0000256" key="1">
    <source>
        <dbReference type="ARBA" id="ARBA00004651"/>
    </source>
</evidence>
<dbReference type="InterPro" id="IPR004638">
    <property type="entry name" value="EmrB-like"/>
</dbReference>
<keyword evidence="3" id="KW-1003">Cell membrane</keyword>
<feature type="transmembrane region" description="Helical" evidence="7">
    <location>
        <begin position="33"/>
        <end position="51"/>
    </location>
</feature>
<dbReference type="NCBIfam" id="TIGR00711">
    <property type="entry name" value="efflux_EmrB"/>
    <property type="match status" value="1"/>
</dbReference>
<organism evidence="9 10">
    <name type="scientific">Pseudonocardia benzenivorans</name>
    <dbReference type="NCBI Taxonomy" id="228005"/>
    <lineage>
        <taxon>Bacteria</taxon>
        <taxon>Bacillati</taxon>
        <taxon>Actinomycetota</taxon>
        <taxon>Actinomycetes</taxon>
        <taxon>Pseudonocardiales</taxon>
        <taxon>Pseudonocardiaceae</taxon>
        <taxon>Pseudonocardia</taxon>
    </lineage>
</organism>
<evidence type="ECO:0000313" key="10">
    <source>
        <dbReference type="Proteomes" id="UP001597182"/>
    </source>
</evidence>
<dbReference type="CDD" id="cd17321">
    <property type="entry name" value="MFS_MMR_MDR_like"/>
    <property type="match status" value="1"/>
</dbReference>
<keyword evidence="6 7" id="KW-0472">Membrane</keyword>
<feature type="transmembrane region" description="Helical" evidence="7">
    <location>
        <begin position="416"/>
        <end position="435"/>
    </location>
</feature>
<keyword evidence="4 7" id="KW-0812">Transmembrane</keyword>
<dbReference type="Gene3D" id="1.20.1720.10">
    <property type="entry name" value="Multidrug resistance protein D"/>
    <property type="match status" value="1"/>
</dbReference>
<dbReference type="Gene3D" id="1.20.1250.20">
    <property type="entry name" value="MFS general substrate transporter like domains"/>
    <property type="match status" value="1"/>
</dbReference>
<feature type="transmembrane region" description="Helical" evidence="7">
    <location>
        <begin position="315"/>
        <end position="332"/>
    </location>
</feature>
<evidence type="ECO:0000256" key="5">
    <source>
        <dbReference type="ARBA" id="ARBA00022989"/>
    </source>
</evidence>
<feature type="transmembrane region" description="Helical" evidence="7">
    <location>
        <begin position="182"/>
        <end position="201"/>
    </location>
</feature>
<evidence type="ECO:0000256" key="3">
    <source>
        <dbReference type="ARBA" id="ARBA00022475"/>
    </source>
</evidence>
<dbReference type="Proteomes" id="UP001597182">
    <property type="component" value="Unassembled WGS sequence"/>
</dbReference>
<reference evidence="10" key="1">
    <citation type="journal article" date="2019" name="Int. J. Syst. Evol. Microbiol.">
        <title>The Global Catalogue of Microorganisms (GCM) 10K type strain sequencing project: providing services to taxonomists for standard genome sequencing and annotation.</title>
        <authorList>
            <consortium name="The Broad Institute Genomics Platform"/>
            <consortium name="The Broad Institute Genome Sequencing Center for Infectious Disease"/>
            <person name="Wu L."/>
            <person name="Ma J."/>
        </authorList>
    </citation>
    <scope>NUCLEOTIDE SEQUENCE [LARGE SCALE GENOMIC DNA]</scope>
    <source>
        <strain evidence="10">CCUG 49018</strain>
    </source>
</reference>
<dbReference type="InterPro" id="IPR005829">
    <property type="entry name" value="Sugar_transporter_CS"/>
</dbReference>
<proteinExistence type="predicted"/>
<keyword evidence="2" id="KW-0813">Transport</keyword>
<evidence type="ECO:0000313" key="9">
    <source>
        <dbReference type="EMBL" id="MFD1233511.1"/>
    </source>
</evidence>
<protein>
    <submittedName>
        <fullName evidence="9">MFS transporter</fullName>
    </submittedName>
</protein>
<feature type="transmembrane region" description="Helical" evidence="7">
    <location>
        <begin position="213"/>
        <end position="229"/>
    </location>
</feature>
<comment type="subcellular location">
    <subcellularLocation>
        <location evidence="1">Cell membrane</location>
        <topology evidence="1">Multi-pass membrane protein</topology>
    </subcellularLocation>
</comment>
<dbReference type="SUPFAM" id="SSF103473">
    <property type="entry name" value="MFS general substrate transporter"/>
    <property type="match status" value="1"/>
</dbReference>
<evidence type="ECO:0000256" key="7">
    <source>
        <dbReference type="SAM" id="Phobius"/>
    </source>
</evidence>
<feature type="transmembrane region" description="Helical" evidence="7">
    <location>
        <begin position="63"/>
        <end position="89"/>
    </location>
</feature>
<dbReference type="PROSITE" id="PS50850">
    <property type="entry name" value="MFS"/>
    <property type="match status" value="1"/>
</dbReference>
<keyword evidence="5 7" id="KW-1133">Transmembrane helix</keyword>